<dbReference type="Gene3D" id="2.60.260.20">
    <property type="entry name" value="Urease metallochaperone UreE, N-terminal domain"/>
    <property type="match status" value="2"/>
</dbReference>
<dbReference type="Proteomes" id="UP000614410">
    <property type="component" value="Unassembled WGS sequence"/>
</dbReference>
<dbReference type="SUPFAM" id="SSF46565">
    <property type="entry name" value="Chaperone J-domain"/>
    <property type="match status" value="1"/>
</dbReference>
<dbReference type="PANTHER" id="PTHR43096:SF52">
    <property type="entry name" value="DNAJ HOMOLOG 1, MITOCHONDRIAL-RELATED"/>
    <property type="match status" value="1"/>
</dbReference>
<accession>A0A934KEJ6</accession>
<dbReference type="Pfam" id="PF00226">
    <property type="entry name" value="DnaJ"/>
    <property type="match status" value="1"/>
</dbReference>
<dbReference type="SUPFAM" id="SSF49493">
    <property type="entry name" value="HSP40/DnaJ peptide-binding domain"/>
    <property type="match status" value="2"/>
</dbReference>
<feature type="domain" description="J" evidence="2">
    <location>
        <begin position="7"/>
        <end position="72"/>
    </location>
</feature>
<protein>
    <submittedName>
        <fullName evidence="3">J domain-containing protein</fullName>
    </submittedName>
</protein>
<evidence type="ECO:0000256" key="1">
    <source>
        <dbReference type="ARBA" id="ARBA00023186"/>
    </source>
</evidence>
<dbReference type="PANTHER" id="PTHR43096">
    <property type="entry name" value="DNAJ HOMOLOG 1, MITOCHONDRIAL-RELATED"/>
    <property type="match status" value="1"/>
</dbReference>
<dbReference type="GO" id="GO:0042026">
    <property type="term" value="P:protein refolding"/>
    <property type="evidence" value="ECO:0007669"/>
    <property type="project" value="TreeGrafter"/>
</dbReference>
<dbReference type="PRINTS" id="PR00625">
    <property type="entry name" value="JDOMAIN"/>
</dbReference>
<dbReference type="InterPro" id="IPR001623">
    <property type="entry name" value="DnaJ_domain"/>
</dbReference>
<dbReference type="InterPro" id="IPR036869">
    <property type="entry name" value="J_dom_sf"/>
</dbReference>
<dbReference type="CDD" id="cd10747">
    <property type="entry name" value="DnaJ_C"/>
    <property type="match status" value="1"/>
</dbReference>
<sequence>MPTAFQDYYAILGVPRTATQKEIKAAFRKLARKHHPDLNQNDAGAERKFKEINEANEVLSDPEKRRRYDEVGPRWREYEAWEKAGKPGGAPFGSAPGPAGGPQVEYRTVSPEDLEGMFGNADPFSDFFHSMFGRSGGATPTSGRGRTRNVPALRGEDVQGTAEITLEEAYSGTTRTIELSGSGRTRRVEITIPAGVADGARVRAAGQGGSGSAGAQSGDLFVQVRLSPHPRFVREGDDLRERVEVPLDVALLGGEVPVRTLRGTTAQLRVSPGTQNGARLRLRGLGMPKLRGGGHGDLTAEIVVRLPERLSDAARSLAEQLRVERAG</sequence>
<dbReference type="CDD" id="cd06257">
    <property type="entry name" value="DnaJ"/>
    <property type="match status" value="1"/>
</dbReference>
<dbReference type="InterPro" id="IPR018253">
    <property type="entry name" value="DnaJ_domain_CS"/>
</dbReference>
<dbReference type="PROSITE" id="PS00636">
    <property type="entry name" value="DNAJ_1"/>
    <property type="match status" value="1"/>
</dbReference>
<evidence type="ECO:0000259" key="2">
    <source>
        <dbReference type="PROSITE" id="PS50076"/>
    </source>
</evidence>
<dbReference type="Gene3D" id="1.10.287.110">
    <property type="entry name" value="DnaJ domain"/>
    <property type="match status" value="1"/>
</dbReference>
<dbReference type="AlphaFoldDB" id="A0A934KEJ6"/>
<reference evidence="3 4" key="1">
    <citation type="submission" date="2020-10" db="EMBL/GenBank/DDBJ databases">
        <title>Ca. Dormibacterota MAGs.</title>
        <authorList>
            <person name="Montgomery K."/>
        </authorList>
    </citation>
    <scope>NUCLEOTIDE SEQUENCE [LARGE SCALE GENOMIC DNA]</scope>
    <source>
        <strain evidence="3">Mitchell_Peninsula_5</strain>
    </source>
</reference>
<dbReference type="GO" id="GO:0051082">
    <property type="term" value="F:unfolded protein binding"/>
    <property type="evidence" value="ECO:0007669"/>
    <property type="project" value="InterPro"/>
</dbReference>
<gene>
    <name evidence="3" type="ORF">JF887_06240</name>
</gene>
<keyword evidence="1" id="KW-0143">Chaperone</keyword>
<dbReference type="SMART" id="SM00271">
    <property type="entry name" value="DnaJ"/>
    <property type="match status" value="1"/>
</dbReference>
<dbReference type="Pfam" id="PF01556">
    <property type="entry name" value="DnaJ_C"/>
    <property type="match status" value="1"/>
</dbReference>
<dbReference type="FunFam" id="2.60.260.20:FF:000013">
    <property type="entry name" value="DnaJ subfamily B member 11"/>
    <property type="match status" value="1"/>
</dbReference>
<dbReference type="PROSITE" id="PS50076">
    <property type="entry name" value="DNAJ_2"/>
    <property type="match status" value="1"/>
</dbReference>
<evidence type="ECO:0000313" key="3">
    <source>
        <dbReference type="EMBL" id="MBJ7609014.1"/>
    </source>
</evidence>
<organism evidence="3 4">
    <name type="scientific">Candidatus Amunia macphersoniae</name>
    <dbReference type="NCBI Taxonomy" id="3127014"/>
    <lineage>
        <taxon>Bacteria</taxon>
        <taxon>Bacillati</taxon>
        <taxon>Candidatus Dormiibacterota</taxon>
        <taxon>Candidatus Dormibacteria</taxon>
        <taxon>Candidatus Aeolococcales</taxon>
        <taxon>Candidatus Aeolococcaceae</taxon>
        <taxon>Candidatus Amunia</taxon>
    </lineage>
</organism>
<name>A0A934KEJ6_9BACT</name>
<dbReference type="EMBL" id="JAEKNN010000027">
    <property type="protein sequence ID" value="MBJ7609014.1"/>
    <property type="molecule type" value="Genomic_DNA"/>
</dbReference>
<proteinExistence type="predicted"/>
<dbReference type="GO" id="GO:0005737">
    <property type="term" value="C:cytoplasm"/>
    <property type="evidence" value="ECO:0007669"/>
    <property type="project" value="TreeGrafter"/>
</dbReference>
<evidence type="ECO:0000313" key="4">
    <source>
        <dbReference type="Proteomes" id="UP000614410"/>
    </source>
</evidence>
<dbReference type="InterPro" id="IPR002939">
    <property type="entry name" value="DnaJ_C"/>
</dbReference>
<comment type="caution">
    <text evidence="3">The sequence shown here is derived from an EMBL/GenBank/DDBJ whole genome shotgun (WGS) entry which is preliminary data.</text>
</comment>
<dbReference type="InterPro" id="IPR008971">
    <property type="entry name" value="HSP40/DnaJ_pept-bd"/>
</dbReference>